<dbReference type="InterPro" id="IPR000794">
    <property type="entry name" value="Beta-ketoacyl_synthase"/>
</dbReference>
<evidence type="ECO:0000256" key="13">
    <source>
        <dbReference type="ARBA" id="ARBA00047659"/>
    </source>
</evidence>
<dbReference type="BioCyc" id="RCHA213810:RUM_RS11460-MONOMER"/>
<dbReference type="InterPro" id="IPR014030">
    <property type="entry name" value="Ketoacyl_synth_N"/>
</dbReference>
<evidence type="ECO:0000256" key="1">
    <source>
        <dbReference type="ARBA" id="ARBA00005194"/>
    </source>
</evidence>
<comment type="catalytic activity">
    <reaction evidence="12 14">
        <text>(9Z)-hexadecenoyl-[ACP] + malonyl-[ACP] + H(+) = 3-oxo-(11Z)-octadecenoyl-[ACP] + holo-[ACP] + CO2</text>
        <dbReference type="Rhea" id="RHEA:55040"/>
        <dbReference type="Rhea" id="RHEA-COMP:9623"/>
        <dbReference type="Rhea" id="RHEA-COMP:9685"/>
        <dbReference type="Rhea" id="RHEA-COMP:10800"/>
        <dbReference type="Rhea" id="RHEA-COMP:14074"/>
        <dbReference type="ChEBI" id="CHEBI:15378"/>
        <dbReference type="ChEBI" id="CHEBI:16526"/>
        <dbReference type="ChEBI" id="CHEBI:64479"/>
        <dbReference type="ChEBI" id="CHEBI:78449"/>
        <dbReference type="ChEBI" id="CHEBI:83989"/>
        <dbReference type="ChEBI" id="CHEBI:138538"/>
        <dbReference type="EC" id="2.3.1.179"/>
    </reaction>
</comment>
<evidence type="ECO:0000256" key="11">
    <source>
        <dbReference type="ARBA" id="ARBA00024006"/>
    </source>
</evidence>
<evidence type="ECO:0000256" key="16">
    <source>
        <dbReference type="RuleBase" id="RU003694"/>
    </source>
</evidence>
<keyword evidence="8" id="KW-0443">Lipid metabolism</keyword>
<comment type="similarity">
    <text evidence="2 14 16">Belongs to the thiolase-like superfamily. Beta-ketoacyl-ACP synthases family.</text>
</comment>
<evidence type="ECO:0000313" key="18">
    <source>
        <dbReference type="EMBL" id="CBL18348.1"/>
    </source>
</evidence>
<evidence type="ECO:0000256" key="15">
    <source>
        <dbReference type="PIRSR" id="PIRSR000447-1"/>
    </source>
</evidence>
<name>D4LFF3_RUMC1</name>
<dbReference type="GO" id="GO:0006633">
    <property type="term" value="P:fatty acid biosynthetic process"/>
    <property type="evidence" value="ECO:0007669"/>
    <property type="project" value="UniProtKB-UniRule"/>
</dbReference>
<dbReference type="SUPFAM" id="SSF53901">
    <property type="entry name" value="Thiolase-like"/>
    <property type="match status" value="2"/>
</dbReference>
<comment type="function">
    <text evidence="11 14">Involved in the type II fatty acid elongation cycle. Catalyzes the elongation of a wide range of acyl-ACP by the addition of two carbons from malonyl-ACP to an acyl acceptor. Can efficiently catalyze the conversion of palmitoleoyl-ACP (cis-hexadec-9-enoyl-ACP) to cis-vaccenoyl-ACP (cis-octadec-11-enoyl-ACP), an essential step in the thermal regulation of fatty acid composition.</text>
</comment>
<evidence type="ECO:0000256" key="6">
    <source>
        <dbReference type="ARBA" id="ARBA00022679"/>
    </source>
</evidence>
<dbReference type="Proteomes" id="UP000007054">
    <property type="component" value="Chromosome"/>
</dbReference>
<dbReference type="GeneID" id="83156999"/>
<evidence type="ECO:0000256" key="9">
    <source>
        <dbReference type="ARBA" id="ARBA00023160"/>
    </source>
</evidence>
<sequence length="409" mass="42590">MHRVVITGMGAVTPFGTGVKPLWDGVVENRLAITPIDTFDASPLSVHFAGQVHDFDPAGCLDKKDARTMERFTQFAVVSALEALRDSGYDIAAADPYRAGCIFGVGVGGIGLTEQEYSHFRDGGVSKISARYVPMMIANMAAGTVAMKTGFKGANFATVTACASSTHAIGEAFRKIKDGYLDCCLCGGSESALTTFTLAGFQNMRALTKTTELSKASIPFDKERSGFVIGEGAGALMLESYESAVARGAKIYAEVCGYGATCDAYHQTAPAPDGEAAAAAMRMAYEEGGLGAEDIDYINAHGTSTGLNDASETAAIKAAFGEHAYKLKVNSTKSMIGHLLGGAGAVEAIVTAKSVETGLIHRTVGYTTPDPECDLDYCGSGNVTGTVRAALTNNLGFGGHNACLCIRQA</sequence>
<evidence type="ECO:0000256" key="7">
    <source>
        <dbReference type="ARBA" id="ARBA00022832"/>
    </source>
</evidence>
<reference evidence="18" key="1">
    <citation type="submission" date="2010-03" db="EMBL/GenBank/DDBJ databases">
        <title>The genome sequence of Ruminococcus sp. 18P13.</title>
        <authorList>
            <consortium name="metaHIT consortium -- http://www.metahit.eu/"/>
            <person name="Pajon A."/>
            <person name="Turner K."/>
            <person name="Parkhill J."/>
            <person name="Bernalier A."/>
        </authorList>
    </citation>
    <scope>NUCLEOTIDE SEQUENCE [LARGE SCALE GENOMIC DNA]</scope>
    <source>
        <strain evidence="18">Type strain: 18P13</strain>
    </source>
</reference>
<keyword evidence="6 14" id="KW-0808">Transferase</keyword>
<keyword evidence="10 14" id="KW-0012">Acyltransferase</keyword>
<dbReference type="GO" id="GO:0005829">
    <property type="term" value="C:cytosol"/>
    <property type="evidence" value="ECO:0007669"/>
    <property type="project" value="TreeGrafter"/>
</dbReference>
<dbReference type="PANTHER" id="PTHR11712:SF336">
    <property type="entry name" value="3-OXOACYL-[ACYL-CARRIER-PROTEIN] SYNTHASE, MITOCHONDRIAL"/>
    <property type="match status" value="1"/>
</dbReference>
<evidence type="ECO:0000256" key="8">
    <source>
        <dbReference type="ARBA" id="ARBA00023098"/>
    </source>
</evidence>
<keyword evidence="9 14" id="KW-0275">Fatty acid biosynthesis</keyword>
<dbReference type="EMBL" id="FP929052">
    <property type="protein sequence ID" value="CBL18348.1"/>
    <property type="molecule type" value="Genomic_DNA"/>
</dbReference>
<dbReference type="PANTHER" id="PTHR11712">
    <property type="entry name" value="POLYKETIDE SYNTHASE-RELATED"/>
    <property type="match status" value="1"/>
</dbReference>
<evidence type="ECO:0000313" key="19">
    <source>
        <dbReference type="Proteomes" id="UP000007054"/>
    </source>
</evidence>
<dbReference type="KEGG" id="rch:RUM_23560"/>
<dbReference type="InterPro" id="IPR017568">
    <property type="entry name" value="3-oxoacyl-ACP_synth-2"/>
</dbReference>
<keyword evidence="7" id="KW-0276">Fatty acid metabolism</keyword>
<dbReference type="Pfam" id="PF02801">
    <property type="entry name" value="Ketoacyl-synt_C"/>
    <property type="match status" value="1"/>
</dbReference>
<dbReference type="RefSeq" id="WP_015559254.1">
    <property type="nucleotide sequence ID" value="NC_021039.1"/>
</dbReference>
<gene>
    <name evidence="18" type="ordered locus">RUM_23560</name>
</gene>
<dbReference type="EC" id="2.3.1.179" evidence="3 14"/>
<evidence type="ECO:0000256" key="5">
    <source>
        <dbReference type="ARBA" id="ARBA00022516"/>
    </source>
</evidence>
<evidence type="ECO:0000256" key="10">
    <source>
        <dbReference type="ARBA" id="ARBA00023315"/>
    </source>
</evidence>
<evidence type="ECO:0000259" key="17">
    <source>
        <dbReference type="PROSITE" id="PS52004"/>
    </source>
</evidence>
<dbReference type="FunFam" id="3.40.47.10:FF:000018">
    <property type="entry name" value="3-oxoacyl-[acyl-carrier-protein] synthase 2"/>
    <property type="match status" value="1"/>
</dbReference>
<dbReference type="PATRIC" id="fig|213810.4.peg.2247"/>
<reference evidence="18" key="2">
    <citation type="submission" date="2010-03" db="EMBL/GenBank/DDBJ databases">
        <authorList>
            <person name="Pajon A."/>
        </authorList>
    </citation>
    <scope>NUCLEOTIDE SEQUENCE</scope>
    <source>
        <strain evidence="18">Type strain: 18P13</strain>
    </source>
</reference>
<proteinExistence type="inferred from homology"/>
<dbReference type="InterPro" id="IPR020841">
    <property type="entry name" value="PKS_Beta-ketoAc_synthase_dom"/>
</dbReference>
<accession>D4LFF3</accession>
<dbReference type="InterPro" id="IPR014031">
    <property type="entry name" value="Ketoacyl_synth_C"/>
</dbReference>
<keyword evidence="19" id="KW-1185">Reference proteome</keyword>
<comment type="pathway">
    <text evidence="1 14">Lipid metabolism; fatty acid biosynthesis.</text>
</comment>
<dbReference type="SMART" id="SM00825">
    <property type="entry name" value="PKS_KS"/>
    <property type="match status" value="1"/>
</dbReference>
<protein>
    <recommendedName>
        <fullName evidence="4 14">3-oxoacyl-[acyl-carrier-protein] synthase 2</fullName>
        <ecNumber evidence="3 14">2.3.1.179</ecNumber>
    </recommendedName>
</protein>
<dbReference type="InterPro" id="IPR016039">
    <property type="entry name" value="Thiolase-like"/>
</dbReference>
<evidence type="ECO:0000256" key="12">
    <source>
        <dbReference type="ARBA" id="ARBA00047318"/>
    </source>
</evidence>
<dbReference type="Gene3D" id="3.40.47.10">
    <property type="match status" value="2"/>
</dbReference>
<comment type="catalytic activity">
    <reaction evidence="13 14">
        <text>a fatty acyl-[ACP] + malonyl-[ACP] + H(+) = a 3-oxoacyl-[ACP] + holo-[ACP] + CO2</text>
        <dbReference type="Rhea" id="RHEA:22836"/>
        <dbReference type="Rhea" id="RHEA-COMP:9623"/>
        <dbReference type="Rhea" id="RHEA-COMP:9685"/>
        <dbReference type="Rhea" id="RHEA-COMP:9916"/>
        <dbReference type="Rhea" id="RHEA-COMP:14125"/>
        <dbReference type="ChEBI" id="CHEBI:15378"/>
        <dbReference type="ChEBI" id="CHEBI:16526"/>
        <dbReference type="ChEBI" id="CHEBI:64479"/>
        <dbReference type="ChEBI" id="CHEBI:78449"/>
        <dbReference type="ChEBI" id="CHEBI:78776"/>
        <dbReference type="ChEBI" id="CHEBI:138651"/>
    </reaction>
</comment>
<organism evidence="18 19">
    <name type="scientific">Ruminococcus champanellensis (strain DSM 18848 / JCM 17042 / KCTC 15320 / 18P13)</name>
    <dbReference type="NCBI Taxonomy" id="213810"/>
    <lineage>
        <taxon>Bacteria</taxon>
        <taxon>Bacillati</taxon>
        <taxon>Bacillota</taxon>
        <taxon>Clostridia</taxon>
        <taxon>Eubacteriales</taxon>
        <taxon>Oscillospiraceae</taxon>
        <taxon>Ruminococcus</taxon>
    </lineage>
</organism>
<feature type="active site" description="For beta-ketoacyl synthase activity" evidence="15">
    <location>
        <position position="162"/>
    </location>
</feature>
<evidence type="ECO:0000256" key="14">
    <source>
        <dbReference type="PIRNR" id="PIRNR000447"/>
    </source>
</evidence>
<evidence type="ECO:0000256" key="4">
    <source>
        <dbReference type="ARBA" id="ARBA00014657"/>
    </source>
</evidence>
<dbReference type="UniPathway" id="UPA00094"/>
<dbReference type="NCBIfam" id="NF005589">
    <property type="entry name" value="PRK07314.1"/>
    <property type="match status" value="1"/>
</dbReference>
<dbReference type="PROSITE" id="PS52004">
    <property type="entry name" value="KS3_2"/>
    <property type="match status" value="1"/>
</dbReference>
<dbReference type="PIRSF" id="PIRSF000447">
    <property type="entry name" value="KAS_II"/>
    <property type="match status" value="1"/>
</dbReference>
<evidence type="ECO:0000256" key="2">
    <source>
        <dbReference type="ARBA" id="ARBA00008467"/>
    </source>
</evidence>
<dbReference type="Pfam" id="PF00109">
    <property type="entry name" value="ketoacyl-synt"/>
    <property type="match status" value="1"/>
</dbReference>
<dbReference type="AlphaFoldDB" id="D4LFF3"/>
<dbReference type="HOGENOM" id="CLU_000022_69_2_9"/>
<dbReference type="NCBIfam" id="TIGR03150">
    <property type="entry name" value="fabF"/>
    <property type="match status" value="1"/>
</dbReference>
<keyword evidence="5 14" id="KW-0444">Lipid biosynthesis</keyword>
<dbReference type="CDD" id="cd00834">
    <property type="entry name" value="KAS_I_II"/>
    <property type="match status" value="1"/>
</dbReference>
<dbReference type="STRING" id="213810.RUM_23560"/>
<dbReference type="GO" id="GO:0004315">
    <property type="term" value="F:3-oxoacyl-[acyl-carrier-protein] synthase activity"/>
    <property type="evidence" value="ECO:0007669"/>
    <property type="project" value="UniProtKB-UniRule"/>
</dbReference>
<evidence type="ECO:0000256" key="3">
    <source>
        <dbReference type="ARBA" id="ARBA00012356"/>
    </source>
</evidence>
<feature type="domain" description="Ketosynthase family 3 (KS3)" evidence="17">
    <location>
        <begin position="1"/>
        <end position="408"/>
    </location>
</feature>